<keyword evidence="9 16" id="KW-0249">Electron transport</keyword>
<evidence type="ECO:0000256" key="2">
    <source>
        <dbReference type="ARBA" id="ARBA00009025"/>
    </source>
</evidence>
<feature type="transmembrane region" description="Helical" evidence="16">
    <location>
        <begin position="22"/>
        <end position="43"/>
    </location>
</feature>
<feature type="domain" description="NADH:ubiquinone oxidoreductase chain 4 N-terminal" evidence="18">
    <location>
        <begin position="1"/>
        <end position="106"/>
    </location>
</feature>
<keyword evidence="11 16" id="KW-0520">NAD</keyword>
<feature type="transmembrane region" description="Helical" evidence="16">
    <location>
        <begin position="192"/>
        <end position="214"/>
    </location>
</feature>
<dbReference type="GeneID" id="37626031"/>
<organism evidence="19">
    <name type="scientific">Microhyla taraiensis</name>
    <dbReference type="NCBI Taxonomy" id="1962504"/>
    <lineage>
        <taxon>Eukaryota</taxon>
        <taxon>Metazoa</taxon>
        <taxon>Chordata</taxon>
        <taxon>Craniata</taxon>
        <taxon>Vertebrata</taxon>
        <taxon>Euteleostomi</taxon>
        <taxon>Amphibia</taxon>
        <taxon>Batrachia</taxon>
        <taxon>Anura</taxon>
        <taxon>Neobatrachia</taxon>
        <taxon>Microhyloidea</taxon>
        <taxon>Microhylidae</taxon>
        <taxon>Microhylinae</taxon>
        <taxon>Microhyla</taxon>
    </lineage>
</organism>
<keyword evidence="10 16" id="KW-1133">Transmembrane helix</keyword>
<evidence type="ECO:0000256" key="11">
    <source>
        <dbReference type="ARBA" id="ARBA00023027"/>
    </source>
</evidence>
<feature type="transmembrane region" description="Helical" evidence="16">
    <location>
        <begin position="307"/>
        <end position="329"/>
    </location>
</feature>
<dbReference type="PRINTS" id="PR01437">
    <property type="entry name" value="NUOXDRDTASE4"/>
</dbReference>
<dbReference type="GO" id="GO:0015990">
    <property type="term" value="P:electron transport coupled proton transport"/>
    <property type="evidence" value="ECO:0007669"/>
    <property type="project" value="TreeGrafter"/>
</dbReference>
<evidence type="ECO:0000256" key="10">
    <source>
        <dbReference type="ARBA" id="ARBA00022989"/>
    </source>
</evidence>
<dbReference type="EMBL" id="MF496241">
    <property type="protein sequence ID" value="AXJ93413.1"/>
    <property type="molecule type" value="Genomic_DNA"/>
</dbReference>
<evidence type="ECO:0000256" key="14">
    <source>
        <dbReference type="ARBA" id="ARBA00023136"/>
    </source>
</evidence>
<feature type="transmembrane region" description="Helical" evidence="16">
    <location>
        <begin position="258"/>
        <end position="275"/>
    </location>
</feature>
<keyword evidence="8" id="KW-1278">Translocase</keyword>
<evidence type="ECO:0000256" key="12">
    <source>
        <dbReference type="ARBA" id="ARBA00023075"/>
    </source>
</evidence>
<keyword evidence="13 16" id="KW-0496">Mitochondrion</keyword>
<reference evidence="19" key="1">
    <citation type="journal article" date="2018" name="Conserv Genet Resour">
        <title>The mitochondrial genome of the Microhyla taraiensis (Anura: Microhylidae) and related phylogenetic analyses.</title>
        <authorList>
            <person name="Khatiwada J.R."/>
            <person name="Wang S."/>
            <person name="Shu G."/>
            <person name="Jiang J."/>
        </authorList>
    </citation>
    <scope>NUCLEOTIDE SEQUENCE</scope>
</reference>
<feature type="domain" description="NADH:quinone oxidoreductase/Mrp antiporter transmembrane" evidence="17">
    <location>
        <begin position="111"/>
        <end position="395"/>
    </location>
</feature>
<feature type="transmembrane region" description="Helical" evidence="16">
    <location>
        <begin position="386"/>
        <end position="407"/>
    </location>
</feature>
<evidence type="ECO:0000256" key="9">
    <source>
        <dbReference type="ARBA" id="ARBA00022982"/>
    </source>
</evidence>
<dbReference type="EC" id="7.1.1.2" evidence="3 16"/>
<evidence type="ECO:0000259" key="18">
    <source>
        <dbReference type="Pfam" id="PF01059"/>
    </source>
</evidence>
<accession>A0A345WK07</accession>
<comment type="subcellular location">
    <subcellularLocation>
        <location evidence="1 16">Mitochondrion membrane</location>
        <topology evidence="1 16">Multi-pass membrane protein</topology>
    </subcellularLocation>
</comment>
<evidence type="ECO:0000259" key="17">
    <source>
        <dbReference type="Pfam" id="PF00361"/>
    </source>
</evidence>
<dbReference type="AlphaFoldDB" id="A0A345WK07"/>
<dbReference type="CTD" id="4538"/>
<dbReference type="GO" id="GO:0031966">
    <property type="term" value="C:mitochondrial membrane"/>
    <property type="evidence" value="ECO:0007669"/>
    <property type="project" value="UniProtKB-SubCell"/>
</dbReference>
<dbReference type="InterPro" id="IPR003918">
    <property type="entry name" value="NADH_UbQ_OxRdtase"/>
</dbReference>
<geneLocation type="mitochondrion" evidence="19"/>
<evidence type="ECO:0000256" key="5">
    <source>
        <dbReference type="ARBA" id="ARBA00022448"/>
    </source>
</evidence>
<dbReference type="GO" id="GO:0042773">
    <property type="term" value="P:ATP synthesis coupled electron transport"/>
    <property type="evidence" value="ECO:0007669"/>
    <property type="project" value="InterPro"/>
</dbReference>
<evidence type="ECO:0000256" key="8">
    <source>
        <dbReference type="ARBA" id="ARBA00022967"/>
    </source>
</evidence>
<dbReference type="PANTHER" id="PTHR43507:SF20">
    <property type="entry name" value="NADH-UBIQUINONE OXIDOREDUCTASE CHAIN 4"/>
    <property type="match status" value="1"/>
</dbReference>
<evidence type="ECO:0000256" key="3">
    <source>
        <dbReference type="ARBA" id="ARBA00012944"/>
    </source>
</evidence>
<dbReference type="InterPro" id="IPR001750">
    <property type="entry name" value="ND/Mrp_TM"/>
</dbReference>
<dbReference type="NCBIfam" id="TIGR01972">
    <property type="entry name" value="NDH_I_M"/>
    <property type="match status" value="1"/>
</dbReference>
<evidence type="ECO:0000313" key="19">
    <source>
        <dbReference type="EMBL" id="AXJ93413.1"/>
    </source>
</evidence>
<keyword evidence="14 16" id="KW-0472">Membrane</keyword>
<dbReference type="InterPro" id="IPR010227">
    <property type="entry name" value="NADH_Q_OxRdtase_chainM/4"/>
</dbReference>
<comment type="function">
    <text evidence="16">Core subunit of the mitochondrial membrane respiratory chain NADH dehydrogenase (Complex I) which catalyzes electron transfer from NADH through the respiratory chain, using ubiquinone as an electron acceptor. Essential for the catalytic activity and assembly of complex I.</text>
</comment>
<feature type="transmembrane region" description="Helical" evidence="16">
    <location>
        <begin position="282"/>
        <end position="301"/>
    </location>
</feature>
<feature type="transmembrane region" description="Helical" evidence="16">
    <location>
        <begin position="226"/>
        <end position="246"/>
    </location>
</feature>
<evidence type="ECO:0000256" key="16">
    <source>
        <dbReference type="RuleBase" id="RU003297"/>
    </source>
</evidence>
<dbReference type="InterPro" id="IPR000260">
    <property type="entry name" value="NADH4_N"/>
</dbReference>
<keyword evidence="7 16" id="KW-0812">Transmembrane</keyword>
<proteinExistence type="inferred from homology"/>
<keyword evidence="6 16" id="KW-0679">Respiratory chain</keyword>
<name>A0A345WK07_9NEOB</name>
<keyword evidence="5 16" id="KW-0813">Transport</keyword>
<feature type="transmembrane region" description="Helical" evidence="16">
    <location>
        <begin position="341"/>
        <end position="366"/>
    </location>
</feature>
<dbReference type="Pfam" id="PF00361">
    <property type="entry name" value="Proton_antipo_M"/>
    <property type="match status" value="1"/>
</dbReference>
<dbReference type="RefSeq" id="YP_009512695.1">
    <property type="nucleotide sequence ID" value="NC_039176.1"/>
</dbReference>
<feature type="transmembrane region" description="Helical" evidence="16">
    <location>
        <begin position="143"/>
        <end position="166"/>
    </location>
</feature>
<evidence type="ECO:0000256" key="4">
    <source>
        <dbReference type="ARBA" id="ARBA00021006"/>
    </source>
</evidence>
<dbReference type="GO" id="GO:0008137">
    <property type="term" value="F:NADH dehydrogenase (ubiquinone) activity"/>
    <property type="evidence" value="ECO:0007669"/>
    <property type="project" value="UniProtKB-UniRule"/>
</dbReference>
<comment type="similarity">
    <text evidence="2 16">Belongs to the complex I subunit 4 family.</text>
</comment>
<evidence type="ECO:0000256" key="13">
    <source>
        <dbReference type="ARBA" id="ARBA00023128"/>
    </source>
</evidence>
<evidence type="ECO:0000256" key="7">
    <source>
        <dbReference type="ARBA" id="ARBA00022692"/>
    </source>
</evidence>
<feature type="transmembrane region" description="Helical" evidence="16">
    <location>
        <begin position="114"/>
        <end position="131"/>
    </location>
</feature>
<gene>
    <name evidence="19" type="primary">ND4</name>
</gene>
<sequence length="454" mass="50775">MLTLICAWSSIFVSSFILPPKFLWSVISTHGFIVSFFSTSWFFLQGSNFSNNFFLIDSLSGPLAILTCWLFPLTVLASQSKLSKEPLPRQRIYIANATFLQLTTLLAFTTSDLMLFFIFFEASLIPTKIIITRWGAQERRLKAGMYLAFYTMVGAVPLLIFLLNFYNSAGSLNTPLIWSSIPPMTLESHTGLFWAACNLAFLVKMPMYCLHLWLPKAHVEAPIAGSMVLAGTLLKLGGYGIMRLSMTLPESSLPNTNIFMFIAMFGVLITAVLCMRQTDLKSLIAMSSVSHMNLVIAAALIHTQWSYAGAMTMMIAHGLTSSALFCLANTMYERTNSRTMILLRGALLIFPLTGLWWLSILLFNMALPPSVNFAGELLIMAALYNWSSPAFIFVALNLILTTAYTLYTLWSTQRGPSPHHLKTLFPFQIREHSLLLLHTAPALMFILNPELIFC</sequence>
<comment type="catalytic activity">
    <reaction evidence="15 16">
        <text>a ubiquinone + NADH + 5 H(+)(in) = a ubiquinol + NAD(+) + 4 H(+)(out)</text>
        <dbReference type="Rhea" id="RHEA:29091"/>
        <dbReference type="Rhea" id="RHEA-COMP:9565"/>
        <dbReference type="Rhea" id="RHEA-COMP:9566"/>
        <dbReference type="ChEBI" id="CHEBI:15378"/>
        <dbReference type="ChEBI" id="CHEBI:16389"/>
        <dbReference type="ChEBI" id="CHEBI:17976"/>
        <dbReference type="ChEBI" id="CHEBI:57540"/>
        <dbReference type="ChEBI" id="CHEBI:57945"/>
        <dbReference type="EC" id="7.1.1.2"/>
    </reaction>
</comment>
<dbReference type="GO" id="GO:0048039">
    <property type="term" value="F:ubiquinone binding"/>
    <property type="evidence" value="ECO:0007669"/>
    <property type="project" value="TreeGrafter"/>
</dbReference>
<dbReference type="PANTHER" id="PTHR43507">
    <property type="entry name" value="NADH-UBIQUINONE OXIDOREDUCTASE CHAIN 4"/>
    <property type="match status" value="1"/>
</dbReference>
<evidence type="ECO:0000256" key="1">
    <source>
        <dbReference type="ARBA" id="ARBA00004225"/>
    </source>
</evidence>
<protein>
    <recommendedName>
        <fullName evidence="4 16">NADH-ubiquinone oxidoreductase chain 4</fullName>
        <ecNumber evidence="3 16">7.1.1.2</ecNumber>
    </recommendedName>
</protein>
<keyword evidence="12 16" id="KW-0830">Ubiquinone</keyword>
<evidence type="ECO:0000256" key="15">
    <source>
        <dbReference type="ARBA" id="ARBA00049551"/>
    </source>
</evidence>
<dbReference type="GO" id="GO:0003954">
    <property type="term" value="F:NADH dehydrogenase activity"/>
    <property type="evidence" value="ECO:0007669"/>
    <property type="project" value="TreeGrafter"/>
</dbReference>
<dbReference type="Pfam" id="PF01059">
    <property type="entry name" value="Oxidored_q5_N"/>
    <property type="match status" value="1"/>
</dbReference>
<evidence type="ECO:0000256" key="6">
    <source>
        <dbReference type="ARBA" id="ARBA00022660"/>
    </source>
</evidence>